<protein>
    <recommendedName>
        <fullName evidence="3">Nuclear transport factor 2 family protein</fullName>
    </recommendedName>
</protein>
<evidence type="ECO:0000313" key="2">
    <source>
        <dbReference type="Proteomes" id="UP001250662"/>
    </source>
</evidence>
<evidence type="ECO:0000313" key="1">
    <source>
        <dbReference type="EMBL" id="MDT0621668.1"/>
    </source>
</evidence>
<dbReference type="Proteomes" id="UP001250662">
    <property type="component" value="Unassembled WGS sequence"/>
</dbReference>
<organism evidence="1 2">
    <name type="scientific">Croceitalea vernalis</name>
    <dbReference type="NCBI Taxonomy" id="3075599"/>
    <lineage>
        <taxon>Bacteria</taxon>
        <taxon>Pseudomonadati</taxon>
        <taxon>Bacteroidota</taxon>
        <taxon>Flavobacteriia</taxon>
        <taxon>Flavobacteriales</taxon>
        <taxon>Flavobacteriaceae</taxon>
        <taxon>Croceitalea</taxon>
    </lineage>
</organism>
<proteinExistence type="predicted"/>
<accession>A0ABU3BHL8</accession>
<name>A0ABU3BHL8_9FLAO</name>
<sequence>MHKKLVFLFIAIIFISCKSENQKLSKLQIAKQYYKVLSNSDDSKIASLLTDSLLTKETEYDYEQTFSLAQYKDWLKWDAMFEPKYEIIDIVSEGDIVKAQISKTDKRILFLHEEPIVTNQVIRFDKDKITSIETTKYIVFNDSLFVKNRTNLLNWMDENQPELKGFIYDQTEEGASKYLQALELYTNRQ</sequence>
<dbReference type="RefSeq" id="WP_311385285.1">
    <property type="nucleotide sequence ID" value="NZ_JAVRHU010000002.1"/>
</dbReference>
<gene>
    <name evidence="1" type="ORF">RM520_08520</name>
</gene>
<dbReference type="EMBL" id="JAVRHU010000002">
    <property type="protein sequence ID" value="MDT0621668.1"/>
    <property type="molecule type" value="Genomic_DNA"/>
</dbReference>
<dbReference type="PROSITE" id="PS51257">
    <property type="entry name" value="PROKAR_LIPOPROTEIN"/>
    <property type="match status" value="1"/>
</dbReference>
<reference evidence="1 2" key="1">
    <citation type="submission" date="2023-09" db="EMBL/GenBank/DDBJ databases">
        <authorList>
            <person name="Rey-Velasco X."/>
        </authorList>
    </citation>
    <scope>NUCLEOTIDE SEQUENCE [LARGE SCALE GENOMIC DNA]</scope>
    <source>
        <strain evidence="1 2">P007</strain>
    </source>
</reference>
<evidence type="ECO:0008006" key="3">
    <source>
        <dbReference type="Google" id="ProtNLM"/>
    </source>
</evidence>
<comment type="caution">
    <text evidence="1">The sequence shown here is derived from an EMBL/GenBank/DDBJ whole genome shotgun (WGS) entry which is preliminary data.</text>
</comment>
<keyword evidence="2" id="KW-1185">Reference proteome</keyword>